<dbReference type="Gene3D" id="3.40.190.150">
    <property type="entry name" value="Bordetella uptake gene, domain 1"/>
    <property type="match status" value="1"/>
</dbReference>
<dbReference type="PANTHER" id="PTHR42928:SF5">
    <property type="entry name" value="BLR1237 PROTEIN"/>
    <property type="match status" value="1"/>
</dbReference>
<dbReference type="PANTHER" id="PTHR42928">
    <property type="entry name" value="TRICARBOXYLATE-BINDING PROTEIN"/>
    <property type="match status" value="1"/>
</dbReference>
<accession>A0A7X0PBP8</accession>
<reference evidence="3 4" key="1">
    <citation type="submission" date="2020-08" db="EMBL/GenBank/DDBJ databases">
        <title>Functional genomics of gut bacteria from endangered species of beetles.</title>
        <authorList>
            <person name="Carlos-Shanley C."/>
        </authorList>
    </citation>
    <scope>NUCLEOTIDE SEQUENCE [LARGE SCALE GENOMIC DNA]</scope>
    <source>
        <strain evidence="3 4">S00198</strain>
    </source>
</reference>
<dbReference type="CDD" id="cd13578">
    <property type="entry name" value="PBP2_Bug27"/>
    <property type="match status" value="1"/>
</dbReference>
<comment type="caution">
    <text evidence="3">The sequence shown here is derived from an EMBL/GenBank/DDBJ whole genome shotgun (WGS) entry which is preliminary data.</text>
</comment>
<feature type="chain" id="PRO_5031379866" evidence="2">
    <location>
        <begin position="31"/>
        <end position="330"/>
    </location>
</feature>
<evidence type="ECO:0000313" key="3">
    <source>
        <dbReference type="EMBL" id="MBB6558970.1"/>
    </source>
</evidence>
<evidence type="ECO:0000313" key="4">
    <source>
        <dbReference type="Proteomes" id="UP000575083"/>
    </source>
</evidence>
<protein>
    <submittedName>
        <fullName evidence="3">Tripartite-type tricarboxylate transporter receptor subunit TctC</fullName>
    </submittedName>
</protein>
<keyword evidence="2" id="KW-0732">Signal</keyword>
<proteinExistence type="inferred from homology"/>
<keyword evidence="3" id="KW-0675">Receptor</keyword>
<evidence type="ECO:0000256" key="2">
    <source>
        <dbReference type="SAM" id="SignalP"/>
    </source>
</evidence>
<dbReference type="RefSeq" id="WP_184856372.1">
    <property type="nucleotide sequence ID" value="NZ_JACHLK010000002.1"/>
</dbReference>
<dbReference type="InterPro" id="IPR005064">
    <property type="entry name" value="BUG"/>
</dbReference>
<dbReference type="Proteomes" id="UP000575083">
    <property type="component" value="Unassembled WGS sequence"/>
</dbReference>
<name>A0A7X0PBP8_9BURK</name>
<dbReference type="EMBL" id="JACHLK010000002">
    <property type="protein sequence ID" value="MBB6558970.1"/>
    <property type="molecule type" value="Genomic_DNA"/>
</dbReference>
<dbReference type="InterPro" id="IPR042100">
    <property type="entry name" value="Bug_dom1"/>
</dbReference>
<dbReference type="Gene3D" id="3.40.190.10">
    <property type="entry name" value="Periplasmic binding protein-like II"/>
    <property type="match status" value="1"/>
</dbReference>
<sequence length="330" mass="34904">MKPTPAFAMSARRSLLAAACLLPLSRLARANGADTRPIEWVVGYAAGGGSDVVARLLAESMGKSLGQAIVIVNKPGAATNIAADYVARSRERGRMLFSGDFATLAANPALFEKLSYDAAKDLAPVGMMARFPLILVVAPRVQAGNFKEFLAWAKAHPQGVTYASPGAGTAHHLATELLRERTGLNLVHVPYRGAAPAVQDLLGNQVDFMLIDSASGLPHIAGGKLRALGVTTEQRTRVLPQLPTLAEQGLAGFDAYSWQGLTVPTATAADDVKRFNAALVAALQSEAVQAKLLAMGVEPTPGTAQQMASYVATERERWGKLIRERGIKVD</sequence>
<dbReference type="AlphaFoldDB" id="A0A7X0PBP8"/>
<gene>
    <name evidence="3" type="ORF">HNP48_001634</name>
</gene>
<feature type="signal peptide" evidence="2">
    <location>
        <begin position="1"/>
        <end position="30"/>
    </location>
</feature>
<dbReference type="Pfam" id="PF03401">
    <property type="entry name" value="TctC"/>
    <property type="match status" value="1"/>
</dbReference>
<comment type="similarity">
    <text evidence="1">Belongs to the UPF0065 (bug) family.</text>
</comment>
<evidence type="ECO:0000256" key="1">
    <source>
        <dbReference type="ARBA" id="ARBA00006987"/>
    </source>
</evidence>
<keyword evidence="4" id="KW-1185">Reference proteome</keyword>
<organism evidence="3 4">
    <name type="scientific">Acidovorax soli</name>
    <dbReference type="NCBI Taxonomy" id="592050"/>
    <lineage>
        <taxon>Bacteria</taxon>
        <taxon>Pseudomonadati</taxon>
        <taxon>Pseudomonadota</taxon>
        <taxon>Betaproteobacteria</taxon>
        <taxon>Burkholderiales</taxon>
        <taxon>Comamonadaceae</taxon>
        <taxon>Acidovorax</taxon>
    </lineage>
</organism>
<dbReference type="SUPFAM" id="SSF53850">
    <property type="entry name" value="Periplasmic binding protein-like II"/>
    <property type="match status" value="1"/>
</dbReference>
<dbReference type="PIRSF" id="PIRSF017082">
    <property type="entry name" value="YflP"/>
    <property type="match status" value="1"/>
</dbReference>